<proteinExistence type="predicted"/>
<keyword evidence="1" id="KW-0812">Transmembrane</keyword>
<keyword evidence="3" id="KW-1185">Reference proteome</keyword>
<evidence type="ECO:0000256" key="1">
    <source>
        <dbReference type="SAM" id="Phobius"/>
    </source>
</evidence>
<dbReference type="InterPro" id="IPR004158">
    <property type="entry name" value="DUF247_pln"/>
</dbReference>
<protein>
    <submittedName>
        <fullName evidence="2">Uncharacterized protein</fullName>
    </submittedName>
</protein>
<dbReference type="AlphaFoldDB" id="A0ABD3EIR1"/>
<evidence type="ECO:0000313" key="2">
    <source>
        <dbReference type="EMBL" id="KAL3654134.1"/>
    </source>
</evidence>
<accession>A0ABD3EIR1</accession>
<dbReference type="EMBL" id="JAVIJP010000005">
    <property type="protein sequence ID" value="KAL3654134.1"/>
    <property type="molecule type" value="Genomic_DNA"/>
</dbReference>
<evidence type="ECO:0000313" key="3">
    <source>
        <dbReference type="Proteomes" id="UP001632038"/>
    </source>
</evidence>
<reference evidence="3" key="1">
    <citation type="journal article" date="2024" name="IScience">
        <title>Strigolactones Initiate the Formation of Haustorium-like Structures in Castilleja.</title>
        <authorList>
            <person name="Buerger M."/>
            <person name="Peterson D."/>
            <person name="Chory J."/>
        </authorList>
    </citation>
    <scope>NUCLEOTIDE SEQUENCE [LARGE SCALE GENOMIC DNA]</scope>
</reference>
<organism evidence="2 3">
    <name type="scientific">Castilleja foliolosa</name>
    <dbReference type="NCBI Taxonomy" id="1961234"/>
    <lineage>
        <taxon>Eukaryota</taxon>
        <taxon>Viridiplantae</taxon>
        <taxon>Streptophyta</taxon>
        <taxon>Embryophyta</taxon>
        <taxon>Tracheophyta</taxon>
        <taxon>Spermatophyta</taxon>
        <taxon>Magnoliopsida</taxon>
        <taxon>eudicotyledons</taxon>
        <taxon>Gunneridae</taxon>
        <taxon>Pentapetalae</taxon>
        <taxon>asterids</taxon>
        <taxon>lamiids</taxon>
        <taxon>Lamiales</taxon>
        <taxon>Orobanchaceae</taxon>
        <taxon>Pedicularideae</taxon>
        <taxon>Castillejinae</taxon>
        <taxon>Castilleja</taxon>
    </lineage>
</organism>
<sequence length="434" mass="50336">MHSSSNGAAEAFASINHKFSKLSKSQTQRCIYKVHKHLRDINSKSYEPEIIAIGPYHHGKDTLQMMEEHKLRYLQLLLVRKNQNVEQYISAIGELENLARNCYGEPISLSQAKFIEMLVLDGCFIIELIKRCNRKDSHCKDDPIFLRHWIMNSLQRDLVLFENQIPFIVLCKLFDLIEAPNQHNRLIYLILFFCQSLYPGAVHENRTNRDSGEIKHLLDLIHANWRPSFDDHNNDVLVDVDADEFRLKRESRFIHSATELTDANVGFSKRKSNTLSLFDVDFEKGTIVMPPLTIEDRTECFFRNLIAYEQYFPDSRRNFVTEYVRLLDCLINSPRDVEILSECGIIDNWLGENEVVASIVNQLTDSVTGAGKHYMYSGMMDRVNEHYGRPYNRAMAVLSRDYFNSPWAYITFFSAVFLLLLTVAQTVCSVLQVI</sequence>
<name>A0ABD3EIR1_9LAMI</name>
<gene>
    <name evidence="2" type="ORF">CASFOL_003815</name>
</gene>
<feature type="transmembrane region" description="Helical" evidence="1">
    <location>
        <begin position="407"/>
        <end position="431"/>
    </location>
</feature>
<dbReference type="PANTHER" id="PTHR31170:SF17">
    <property type="match status" value="1"/>
</dbReference>
<keyword evidence="1" id="KW-0472">Membrane</keyword>
<dbReference type="Pfam" id="PF03140">
    <property type="entry name" value="DUF247"/>
    <property type="match status" value="1"/>
</dbReference>
<comment type="caution">
    <text evidence="2">The sequence shown here is derived from an EMBL/GenBank/DDBJ whole genome shotgun (WGS) entry which is preliminary data.</text>
</comment>
<dbReference type="PANTHER" id="PTHR31170">
    <property type="entry name" value="BNAC04G53230D PROTEIN"/>
    <property type="match status" value="1"/>
</dbReference>
<dbReference type="Proteomes" id="UP001632038">
    <property type="component" value="Unassembled WGS sequence"/>
</dbReference>
<keyword evidence="1" id="KW-1133">Transmembrane helix</keyword>